<organism evidence="2 3">
    <name type="scientific">Segniliparus rotundus (strain ATCC BAA-972 / CDC 1076 / CIP 108378 / DSM 44985 / JCM 13578)</name>
    <dbReference type="NCBI Taxonomy" id="640132"/>
    <lineage>
        <taxon>Bacteria</taxon>
        <taxon>Bacillati</taxon>
        <taxon>Actinomycetota</taxon>
        <taxon>Actinomycetes</taxon>
        <taxon>Mycobacteriales</taxon>
        <taxon>Segniliparaceae</taxon>
        <taxon>Segniliparus</taxon>
    </lineage>
</organism>
<dbReference type="KEGG" id="srt:Srot_1026"/>
<dbReference type="EMBL" id="CP001958">
    <property type="protein sequence ID" value="ADG97499.1"/>
    <property type="molecule type" value="Genomic_DNA"/>
</dbReference>
<evidence type="ECO:0000313" key="2">
    <source>
        <dbReference type="EMBL" id="ADG97499.1"/>
    </source>
</evidence>
<accession>D6ZEX5</accession>
<feature type="region of interest" description="Disordered" evidence="1">
    <location>
        <begin position="85"/>
        <end position="141"/>
    </location>
</feature>
<keyword evidence="3" id="KW-1185">Reference proteome</keyword>
<feature type="compositionally biased region" description="Polar residues" evidence="1">
    <location>
        <begin position="132"/>
        <end position="141"/>
    </location>
</feature>
<reference evidence="2 3" key="1">
    <citation type="journal article" date="2010" name="Stand. Genomic Sci.">
        <title>Complete genome sequence of Segniliparus rotundus type strain (CDC 1076).</title>
        <authorList>
            <person name="Sikorski J."/>
            <person name="Lapidus A."/>
            <person name="Copeland A."/>
            <person name="Misra M."/>
            <person name="Glavina Del Rio T."/>
            <person name="Nolan M."/>
            <person name="Lucas S."/>
            <person name="Chen F."/>
            <person name="Tice H."/>
            <person name="Cheng J.F."/>
            <person name="Jando M."/>
            <person name="Schneider S."/>
            <person name="Bruce D."/>
            <person name="Goodwin L."/>
            <person name="Pitluck S."/>
            <person name="Liolios K."/>
            <person name="Mikhailova N."/>
            <person name="Pati A."/>
            <person name="Ivanova N."/>
            <person name="Mavromatis K."/>
            <person name="Chen A."/>
            <person name="Palaniappan K."/>
            <person name="Chertkov O."/>
            <person name="Land M."/>
            <person name="Hauser L."/>
            <person name="Chang Y.J."/>
            <person name="Jeffries C.D."/>
            <person name="Brettin T."/>
            <person name="Detter J.C."/>
            <person name="Han C."/>
            <person name="Rohde M."/>
            <person name="Goker M."/>
            <person name="Bristow J."/>
            <person name="Eisen J.A."/>
            <person name="Markowitz V."/>
            <person name="Hugenholtz P."/>
            <person name="Kyrpides N.C."/>
            <person name="Klenk H.P."/>
        </authorList>
    </citation>
    <scope>NUCLEOTIDE SEQUENCE [LARGE SCALE GENOMIC DNA]</scope>
    <source>
        <strain evidence="3">ATCC BAA-972 / CDC 1076 / CIP 108378 / DSM 44985 / JCM 13578</strain>
    </source>
</reference>
<gene>
    <name evidence="2" type="ordered locus">Srot_1026</name>
</gene>
<dbReference type="HOGENOM" id="CLU_806300_0_0_11"/>
<name>D6ZEX5_SEGRD</name>
<evidence type="ECO:0000256" key="1">
    <source>
        <dbReference type="SAM" id="MobiDB-lite"/>
    </source>
</evidence>
<dbReference type="AlphaFoldDB" id="D6ZEX5"/>
<evidence type="ECO:0000313" key="3">
    <source>
        <dbReference type="Proteomes" id="UP000002247"/>
    </source>
</evidence>
<proteinExistence type="predicted"/>
<dbReference type="Proteomes" id="UP000002247">
    <property type="component" value="Chromosome"/>
</dbReference>
<feature type="compositionally biased region" description="Pro residues" evidence="1">
    <location>
        <begin position="99"/>
        <end position="126"/>
    </location>
</feature>
<dbReference type="STRING" id="640132.Srot_1026"/>
<sequence length="298" mass="31250">MELDVDEARAGAKGLIGVGQSLAGLVGKVSLSESVGQALPGSDTATETTQVEQTLKQHLQAQADWPPRVAKEVLDAVATITGQDEANAAGLKIDTSGDPPGPEGKPNDEQPPPANETPPGDQPTPDGPVSITGPNGQKMQLNPDQVKNAKAIVEEGKKLGVSKKGIEIALMTALDEGKLQNYGSVKFPQSQQYADKNPDGTPILGSDHNSIGIFQQQVGIWGDDIPNMMDPHTAADRFFKGYVHPDGKTNAGLSSVNYESMTPWAAAQAVQGSFDSSGSNYKQWWQGAEDLAGQLGVG</sequence>
<protein>
    <submittedName>
        <fullName evidence="2">Uncharacterized protein</fullName>
    </submittedName>
</protein>
<dbReference type="eggNOG" id="COG0739">
    <property type="taxonomic scope" value="Bacteria"/>
</dbReference>